<organism evidence="3 4">
    <name type="scientific">Novosphingobium capsulatum</name>
    <dbReference type="NCBI Taxonomy" id="13688"/>
    <lineage>
        <taxon>Bacteria</taxon>
        <taxon>Pseudomonadati</taxon>
        <taxon>Pseudomonadota</taxon>
        <taxon>Alphaproteobacteria</taxon>
        <taxon>Sphingomonadales</taxon>
        <taxon>Sphingomonadaceae</taxon>
        <taxon>Novosphingobium</taxon>
    </lineage>
</organism>
<evidence type="ECO:0000256" key="2">
    <source>
        <dbReference type="SAM" id="Phobius"/>
    </source>
</evidence>
<feature type="transmembrane region" description="Helical" evidence="2">
    <location>
        <begin position="89"/>
        <end position="106"/>
    </location>
</feature>
<proteinExistence type="predicted"/>
<keyword evidence="2" id="KW-0472">Membrane</keyword>
<feature type="region of interest" description="Disordered" evidence="1">
    <location>
        <begin position="141"/>
        <end position="172"/>
    </location>
</feature>
<accession>A0ABU1MGW2</accession>
<name>A0ABU1MGW2_9SPHN</name>
<keyword evidence="2" id="KW-1133">Transmembrane helix</keyword>
<evidence type="ECO:0000313" key="3">
    <source>
        <dbReference type="EMBL" id="MDR6509286.1"/>
    </source>
</evidence>
<gene>
    <name evidence="3" type="ORF">J2792_000126</name>
</gene>
<evidence type="ECO:0000256" key="1">
    <source>
        <dbReference type="SAM" id="MobiDB-lite"/>
    </source>
</evidence>
<protein>
    <submittedName>
        <fullName evidence="3">Uncharacterized protein</fullName>
    </submittedName>
</protein>
<keyword evidence="2" id="KW-0812">Transmembrane</keyword>
<reference evidence="3 4" key="1">
    <citation type="submission" date="2023-07" db="EMBL/GenBank/DDBJ databases">
        <title>Sorghum-associated microbial communities from plants grown in Nebraska, USA.</title>
        <authorList>
            <person name="Schachtman D."/>
        </authorList>
    </citation>
    <scope>NUCLEOTIDE SEQUENCE [LARGE SCALE GENOMIC DNA]</scope>
    <source>
        <strain evidence="3 4">DS1027</strain>
    </source>
</reference>
<evidence type="ECO:0000313" key="4">
    <source>
        <dbReference type="Proteomes" id="UP001184150"/>
    </source>
</evidence>
<dbReference type="Proteomes" id="UP001184150">
    <property type="component" value="Unassembled WGS sequence"/>
</dbReference>
<keyword evidence="4" id="KW-1185">Reference proteome</keyword>
<sequence>MNHLLARLAPVQLVRLGRALALAMATLMTAGYVTGWASAESTAIMAYVLGLLILLAVPDQPSSELLGAQAVWMSVAEFLAAAQSGQMQVWRWAVSVAALAVVLLSVKIQHWRSLARSHPYSLLRDLERRAPLASSAVVNGRVRPVRPRPGQPADGGDTSGPSTARWRRSSHG</sequence>
<dbReference type="EMBL" id="JAVDRD010000001">
    <property type="protein sequence ID" value="MDR6509286.1"/>
    <property type="molecule type" value="Genomic_DNA"/>
</dbReference>
<feature type="transmembrane region" description="Helical" evidence="2">
    <location>
        <begin position="35"/>
        <end position="58"/>
    </location>
</feature>
<comment type="caution">
    <text evidence="3">The sequence shown here is derived from an EMBL/GenBank/DDBJ whole genome shotgun (WGS) entry which is preliminary data.</text>
</comment>